<protein>
    <recommendedName>
        <fullName evidence="5">Antitoxin Xre/MbcA/ParS-like toxin-binding domain-containing protein</fullName>
    </recommendedName>
</protein>
<proteinExistence type="predicted"/>
<dbReference type="Proteomes" id="UP000051276">
    <property type="component" value="Unassembled WGS sequence"/>
</dbReference>
<dbReference type="EMBL" id="LMXI01000525">
    <property type="protein sequence ID" value="KRT57523.1"/>
    <property type="molecule type" value="Genomic_DNA"/>
</dbReference>
<dbReference type="RefSeq" id="WP_060528590.1">
    <property type="nucleotide sequence ID" value="NZ_KQ556947.1"/>
</dbReference>
<dbReference type="EMBL" id="LDXT01000068">
    <property type="protein sequence ID" value="KRT56009.1"/>
    <property type="molecule type" value="Genomic_DNA"/>
</dbReference>
<evidence type="ECO:0000313" key="3">
    <source>
        <dbReference type="Proteomes" id="UP000051276"/>
    </source>
</evidence>
<dbReference type="STRING" id="54398.Ga0074115_12931"/>
<accession>A0A0T5YZI1</accession>
<gene>
    <name evidence="1" type="ORF">Ga0074115_12931</name>
    <name evidence="2" type="ORF">Ga0076813_11692</name>
</gene>
<name>A0A0T5YZI1_9GAMM</name>
<sequence length="143" mass="16729">MTENKTAEFEMSLNDRLDMTQSVLNMLESWGLRAEEMMALLSVEGKPRHFMRYRQDTPFPHTPELMTRIEYLVRIDDALRTTYPGNPQIGRRWFRQANHKLSRRTPLSVMLDGEKGMVNVLCHLDCTFAWDMSGSRNTSCRTL</sequence>
<dbReference type="Proteomes" id="UP000051634">
    <property type="component" value="Unassembled WGS sequence"/>
</dbReference>
<dbReference type="AlphaFoldDB" id="A0A0T5YZI1"/>
<organism evidence="1 4">
    <name type="scientific">endosymbiont of Ridgeia piscesae</name>
    <dbReference type="NCBI Taxonomy" id="54398"/>
    <lineage>
        <taxon>Bacteria</taxon>
        <taxon>Pseudomonadati</taxon>
        <taxon>Pseudomonadota</taxon>
        <taxon>Gammaproteobacteria</taxon>
        <taxon>sulfur-oxidizing symbionts</taxon>
    </lineage>
</organism>
<dbReference type="OrthoDB" id="9789845at2"/>
<evidence type="ECO:0000313" key="2">
    <source>
        <dbReference type="EMBL" id="KRT57523.1"/>
    </source>
</evidence>
<evidence type="ECO:0000313" key="4">
    <source>
        <dbReference type="Proteomes" id="UP000051634"/>
    </source>
</evidence>
<keyword evidence="4" id="KW-1185">Reference proteome</keyword>
<reference evidence="3 4" key="1">
    <citation type="submission" date="2015-11" db="EMBL/GenBank/DDBJ databases">
        <title>The genome of Candidatus Endoriftia persephone in Ridgeia piscesae and population structure of the North Eastern Pacific vestimentiferan symbionts.</title>
        <authorList>
            <person name="Perez M."/>
            <person name="Juniper K.S."/>
        </authorList>
    </citation>
    <scope>NUCLEOTIDE SEQUENCE [LARGE SCALE GENOMIC DNA]</scope>
    <source>
        <strain evidence="2">Ind10</strain>
        <strain evidence="1">Ind11</strain>
    </source>
</reference>
<evidence type="ECO:0008006" key="5">
    <source>
        <dbReference type="Google" id="ProtNLM"/>
    </source>
</evidence>
<comment type="caution">
    <text evidence="1">The sequence shown here is derived from an EMBL/GenBank/DDBJ whole genome shotgun (WGS) entry which is preliminary data.</text>
</comment>
<evidence type="ECO:0000313" key="1">
    <source>
        <dbReference type="EMBL" id="KRT56009.1"/>
    </source>
</evidence>